<protein>
    <submittedName>
        <fullName evidence="3">Uncharacterized protein</fullName>
    </submittedName>
</protein>
<dbReference type="Pfam" id="PF09802">
    <property type="entry name" value="Sec66"/>
    <property type="match status" value="1"/>
</dbReference>
<feature type="compositionally biased region" description="Basic and acidic residues" evidence="1">
    <location>
        <begin position="191"/>
        <end position="217"/>
    </location>
</feature>
<dbReference type="STRING" id="645134.A0A0L0HJA9"/>
<feature type="transmembrane region" description="Helical" evidence="2">
    <location>
        <begin position="6"/>
        <end position="26"/>
    </location>
</feature>
<keyword evidence="2" id="KW-0472">Membrane</keyword>
<dbReference type="GO" id="GO:0031207">
    <property type="term" value="C:Sec62/Sec63 complex"/>
    <property type="evidence" value="ECO:0007669"/>
    <property type="project" value="InterPro"/>
</dbReference>
<dbReference type="VEuPathDB" id="FungiDB:SPPG_04282"/>
<keyword evidence="4" id="KW-1185">Reference proteome</keyword>
<dbReference type="EMBL" id="KQ257455">
    <property type="protein sequence ID" value="KND01192.1"/>
    <property type="molecule type" value="Genomic_DNA"/>
</dbReference>
<sequence length="238" mass="27057">MTSTSAAFWFPVLYAVAIGALFAAFIKWNRVKQKAADQDAQWDGYFPENTEKIIYNELAEMHSPEDPAGYKLLTTSLMKRALTDVRRILKIREEKPPLQQMVRSGLMGEDLLEKLLRAEAELDAEVQEVMEDAELYKPGWSKTIFQEATQLVQIQMQREQALEAQRLAQEQSLRDAGIPEDETAETPEDDGSPKETDEERRQRIADELLREEEAEKKKAAKGAKGGTPRGSKTKRKSK</sequence>
<dbReference type="OrthoDB" id="73168at2759"/>
<dbReference type="FunCoup" id="A0A0L0HJA9">
    <property type="interactions" value="51"/>
</dbReference>
<reference evidence="3 4" key="1">
    <citation type="submission" date="2009-08" db="EMBL/GenBank/DDBJ databases">
        <title>The Genome Sequence of Spizellomyces punctatus strain DAOM BR117.</title>
        <authorList>
            <consortium name="The Broad Institute Genome Sequencing Platform"/>
            <person name="Russ C."/>
            <person name="Cuomo C."/>
            <person name="Shea T."/>
            <person name="Young S.K."/>
            <person name="Zeng Q."/>
            <person name="Koehrsen M."/>
            <person name="Haas B."/>
            <person name="Borodovsky M."/>
            <person name="Guigo R."/>
            <person name="Alvarado L."/>
            <person name="Berlin A."/>
            <person name="Bochicchio J."/>
            <person name="Borenstein D."/>
            <person name="Chapman S."/>
            <person name="Chen Z."/>
            <person name="Engels R."/>
            <person name="Freedman E."/>
            <person name="Gellesch M."/>
            <person name="Goldberg J."/>
            <person name="Griggs A."/>
            <person name="Gujja S."/>
            <person name="Heiman D."/>
            <person name="Hepburn T."/>
            <person name="Howarth C."/>
            <person name="Jen D."/>
            <person name="Larson L."/>
            <person name="Lewis B."/>
            <person name="Mehta T."/>
            <person name="Park D."/>
            <person name="Pearson M."/>
            <person name="Roberts A."/>
            <person name="Saif S."/>
            <person name="Shenoy N."/>
            <person name="Sisk P."/>
            <person name="Stolte C."/>
            <person name="Sykes S."/>
            <person name="Thomson T."/>
            <person name="Walk T."/>
            <person name="White J."/>
            <person name="Yandava C."/>
            <person name="Burger G."/>
            <person name="Gray M.W."/>
            <person name="Holland P.W.H."/>
            <person name="King N."/>
            <person name="Lang F.B.F."/>
            <person name="Roger A.J."/>
            <person name="Ruiz-Trillo I."/>
            <person name="Lander E."/>
            <person name="Nusbaum C."/>
        </authorList>
    </citation>
    <scope>NUCLEOTIDE SEQUENCE [LARGE SCALE GENOMIC DNA]</scope>
    <source>
        <strain evidence="3 4">DAOM BR117</strain>
    </source>
</reference>
<evidence type="ECO:0000256" key="2">
    <source>
        <dbReference type="SAM" id="Phobius"/>
    </source>
</evidence>
<dbReference type="GO" id="GO:0031204">
    <property type="term" value="P:post-translational protein targeting to membrane, translocation"/>
    <property type="evidence" value="ECO:0007669"/>
    <property type="project" value="InterPro"/>
</dbReference>
<evidence type="ECO:0000313" key="4">
    <source>
        <dbReference type="Proteomes" id="UP000053201"/>
    </source>
</evidence>
<keyword evidence="2" id="KW-0812">Transmembrane</keyword>
<accession>A0A0L0HJA9</accession>
<dbReference type="Proteomes" id="UP000053201">
    <property type="component" value="Unassembled WGS sequence"/>
</dbReference>
<dbReference type="AlphaFoldDB" id="A0A0L0HJA9"/>
<gene>
    <name evidence="3" type="ORF">SPPG_04282</name>
</gene>
<evidence type="ECO:0000256" key="1">
    <source>
        <dbReference type="SAM" id="MobiDB-lite"/>
    </source>
</evidence>
<dbReference type="GeneID" id="27687740"/>
<feature type="region of interest" description="Disordered" evidence="1">
    <location>
        <begin position="168"/>
        <end position="238"/>
    </location>
</feature>
<proteinExistence type="predicted"/>
<dbReference type="PANTHER" id="PTHR28229">
    <property type="entry name" value="TRANSLOCATION PROTEIN SEC66"/>
    <property type="match status" value="1"/>
</dbReference>
<dbReference type="InParanoid" id="A0A0L0HJA9"/>
<dbReference type="eggNOG" id="KOG4699">
    <property type="taxonomic scope" value="Eukaryota"/>
</dbReference>
<name>A0A0L0HJA9_SPIPD</name>
<dbReference type="InterPro" id="IPR018624">
    <property type="entry name" value="Sec66"/>
</dbReference>
<evidence type="ECO:0000313" key="3">
    <source>
        <dbReference type="EMBL" id="KND01192.1"/>
    </source>
</evidence>
<dbReference type="OMA" id="DYWQRYQ"/>
<dbReference type="RefSeq" id="XP_016609231.1">
    <property type="nucleotide sequence ID" value="XM_016752525.1"/>
</dbReference>
<feature type="compositionally biased region" description="Acidic residues" evidence="1">
    <location>
        <begin position="178"/>
        <end position="190"/>
    </location>
</feature>
<keyword evidence="2" id="KW-1133">Transmembrane helix</keyword>
<organism evidence="3 4">
    <name type="scientific">Spizellomyces punctatus (strain DAOM BR117)</name>
    <dbReference type="NCBI Taxonomy" id="645134"/>
    <lineage>
        <taxon>Eukaryota</taxon>
        <taxon>Fungi</taxon>
        <taxon>Fungi incertae sedis</taxon>
        <taxon>Chytridiomycota</taxon>
        <taxon>Chytridiomycota incertae sedis</taxon>
        <taxon>Chytridiomycetes</taxon>
        <taxon>Spizellomycetales</taxon>
        <taxon>Spizellomycetaceae</taxon>
        <taxon>Spizellomyces</taxon>
    </lineage>
</organism>
<dbReference type="PANTHER" id="PTHR28229:SF1">
    <property type="entry name" value="TRANSLOCATION PROTEIN SEC66"/>
    <property type="match status" value="1"/>
</dbReference>